<reference evidence="5 6" key="1">
    <citation type="submission" date="2019-06" db="EMBL/GenBank/DDBJ databases">
        <title>Genome Sequence of the Brown Rot Fungal Pathogen Monilinia laxa.</title>
        <authorList>
            <person name="De Miccolis Angelini R.M."/>
            <person name="Landi L."/>
            <person name="Abate D."/>
            <person name="Pollastro S."/>
            <person name="Romanazzi G."/>
            <person name="Faretra F."/>
        </authorList>
    </citation>
    <scope>NUCLEOTIDE SEQUENCE [LARGE SCALE GENOMIC DNA]</scope>
    <source>
        <strain evidence="5 6">Mlax316</strain>
    </source>
</reference>
<name>A0A5N6KPE0_MONLA</name>
<keyword evidence="6" id="KW-1185">Reference proteome</keyword>
<dbReference type="SMART" id="SM00474">
    <property type="entry name" value="35EXOc"/>
    <property type="match status" value="1"/>
</dbReference>
<evidence type="ECO:0000256" key="3">
    <source>
        <dbReference type="SAM" id="MobiDB-lite"/>
    </source>
</evidence>
<dbReference type="Gene3D" id="3.30.420.10">
    <property type="entry name" value="Ribonuclease H-like superfamily/Ribonuclease H"/>
    <property type="match status" value="1"/>
</dbReference>
<dbReference type="GO" id="GO:0008408">
    <property type="term" value="F:3'-5' exonuclease activity"/>
    <property type="evidence" value="ECO:0007669"/>
    <property type="project" value="InterPro"/>
</dbReference>
<accession>A0A5N6KPE0</accession>
<feature type="region of interest" description="Disordered" evidence="3">
    <location>
        <begin position="399"/>
        <end position="436"/>
    </location>
</feature>
<feature type="region of interest" description="Disordered" evidence="3">
    <location>
        <begin position="483"/>
        <end position="525"/>
    </location>
</feature>
<evidence type="ECO:0000256" key="1">
    <source>
        <dbReference type="ARBA" id="ARBA00022722"/>
    </source>
</evidence>
<dbReference type="PANTHER" id="PTHR13620">
    <property type="entry name" value="3-5 EXONUCLEASE"/>
    <property type="match status" value="1"/>
</dbReference>
<feature type="compositionally biased region" description="Polar residues" evidence="3">
    <location>
        <begin position="411"/>
        <end position="425"/>
    </location>
</feature>
<dbReference type="OrthoDB" id="1920326at2759"/>
<protein>
    <recommendedName>
        <fullName evidence="4">3'-5' exonuclease domain-containing protein</fullName>
    </recommendedName>
</protein>
<evidence type="ECO:0000256" key="2">
    <source>
        <dbReference type="ARBA" id="ARBA00022801"/>
    </source>
</evidence>
<comment type="caution">
    <text evidence="5">The sequence shown here is derived from an EMBL/GenBank/DDBJ whole genome shotgun (WGS) entry which is preliminary data.</text>
</comment>
<evidence type="ECO:0000259" key="4">
    <source>
        <dbReference type="SMART" id="SM00474"/>
    </source>
</evidence>
<dbReference type="InterPro" id="IPR051132">
    <property type="entry name" value="3-5_Exonuclease_domain"/>
</dbReference>
<dbReference type="GO" id="GO:0006139">
    <property type="term" value="P:nucleobase-containing compound metabolic process"/>
    <property type="evidence" value="ECO:0007669"/>
    <property type="project" value="InterPro"/>
</dbReference>
<gene>
    <name evidence="5" type="ORF">EYC80_004291</name>
</gene>
<dbReference type="Pfam" id="PF01612">
    <property type="entry name" value="DNA_pol_A_exo1"/>
    <property type="match status" value="1"/>
</dbReference>
<keyword evidence="1" id="KW-0540">Nuclease</keyword>
<dbReference type="InterPro" id="IPR036397">
    <property type="entry name" value="RNaseH_sf"/>
</dbReference>
<dbReference type="EMBL" id="VIGI01000001">
    <property type="protein sequence ID" value="KAB8304979.1"/>
    <property type="molecule type" value="Genomic_DNA"/>
</dbReference>
<feature type="compositionally biased region" description="Low complexity" evidence="3">
    <location>
        <begin position="490"/>
        <end position="506"/>
    </location>
</feature>
<dbReference type="SUPFAM" id="SSF53098">
    <property type="entry name" value="Ribonuclease H-like"/>
    <property type="match status" value="1"/>
</dbReference>
<dbReference type="FunFam" id="3.30.420.10:FF:000100">
    <property type="entry name" value="3'-5' exonuclease/helicase (Wrn), putative"/>
    <property type="match status" value="1"/>
</dbReference>
<dbReference type="Proteomes" id="UP000326757">
    <property type="component" value="Unassembled WGS sequence"/>
</dbReference>
<dbReference type="AlphaFoldDB" id="A0A5N6KPE0"/>
<dbReference type="InterPro" id="IPR002562">
    <property type="entry name" value="3'-5'_exonuclease_dom"/>
</dbReference>
<dbReference type="InterPro" id="IPR012337">
    <property type="entry name" value="RNaseH-like_sf"/>
</dbReference>
<dbReference type="GO" id="GO:0005737">
    <property type="term" value="C:cytoplasm"/>
    <property type="evidence" value="ECO:0007669"/>
    <property type="project" value="TreeGrafter"/>
</dbReference>
<keyword evidence="2" id="KW-0378">Hydrolase</keyword>
<dbReference type="CDD" id="cd06141">
    <property type="entry name" value="WRN_exo"/>
    <property type="match status" value="1"/>
</dbReference>
<sequence>MLPSNHGAYTLGKSLRHPIMKNISSFIGKSHFAAIEGMGSAIAGMSGKRASPSLTRSISSNSPKTWQPSYGIVFKDVSAPGSSRVLSTTAVADNEQNFAFHSYAEESYVLTNSHVESSKTQMATTVAPEDISKSEEAADVQEIVGEMQQDQEKNEPPVSDSTYQMSGELFRKAKEALPETPGSFWSHTLYRGPEENGIPKKVKVHYCRTLQTTERTLQQYFVGHKVLGFDIEWKADARTTDPAKKNVSLIQLATEERVGLFHIALYPTNDVSRLVAPTMKQIMEDPEVTKVGVAISADCTRLRKYLEIDSVSIFELSHLHRLVKYTLSQEHDQINKKLVSLAKQVEEHLHLPLYKGGNVRSSDWSRELSIRQISYAASDSYAGYHLYDILETKRQALDPMPPRPCHADENQPISKPTSSVPTSNPTKRKYTRRKPTVDALRLDSGFSIGDPQPTLEVPLDALNETETETETKVIALTPNIETPTKTERVPTTCSTSDPGSSSSLETPIKKERVRVRGTSSTSDPESSSILIAADILVAFHFNANPDSQIKRSGLKAYFIWYHNPHLSLSQIATLLSEKKTAFEAAKIILNAIDTGDLPYDRKRLRALTEILPEYVAWSNYRGLLEAIDTPNM</sequence>
<feature type="domain" description="3'-5' exonuclease" evidence="4">
    <location>
        <begin position="204"/>
        <end position="395"/>
    </location>
</feature>
<evidence type="ECO:0000313" key="5">
    <source>
        <dbReference type="EMBL" id="KAB8304979.1"/>
    </source>
</evidence>
<organism evidence="5 6">
    <name type="scientific">Monilinia laxa</name>
    <name type="common">Brown rot fungus</name>
    <name type="synonym">Sclerotinia laxa</name>
    <dbReference type="NCBI Taxonomy" id="61186"/>
    <lineage>
        <taxon>Eukaryota</taxon>
        <taxon>Fungi</taxon>
        <taxon>Dikarya</taxon>
        <taxon>Ascomycota</taxon>
        <taxon>Pezizomycotina</taxon>
        <taxon>Leotiomycetes</taxon>
        <taxon>Helotiales</taxon>
        <taxon>Sclerotiniaceae</taxon>
        <taxon>Monilinia</taxon>
    </lineage>
</organism>
<proteinExistence type="predicted"/>
<dbReference type="GO" id="GO:0005634">
    <property type="term" value="C:nucleus"/>
    <property type="evidence" value="ECO:0007669"/>
    <property type="project" value="TreeGrafter"/>
</dbReference>
<dbReference type="PANTHER" id="PTHR13620:SF104">
    <property type="entry name" value="EXONUCLEASE 3'-5' DOMAIN-CONTAINING PROTEIN 2"/>
    <property type="match status" value="1"/>
</dbReference>
<evidence type="ECO:0000313" key="6">
    <source>
        <dbReference type="Proteomes" id="UP000326757"/>
    </source>
</evidence>
<dbReference type="GO" id="GO:0003676">
    <property type="term" value="F:nucleic acid binding"/>
    <property type="evidence" value="ECO:0007669"/>
    <property type="project" value="InterPro"/>
</dbReference>